<dbReference type="EMBL" id="MU866201">
    <property type="protein sequence ID" value="KAK4176320.1"/>
    <property type="molecule type" value="Genomic_DNA"/>
</dbReference>
<proteinExistence type="predicted"/>
<evidence type="ECO:0000313" key="2">
    <source>
        <dbReference type="Proteomes" id="UP001302321"/>
    </source>
</evidence>
<gene>
    <name evidence="1" type="ORF">QBC36DRAFT_329525</name>
</gene>
<reference evidence="1" key="2">
    <citation type="submission" date="2023-05" db="EMBL/GenBank/DDBJ databases">
        <authorList>
            <consortium name="Lawrence Berkeley National Laboratory"/>
            <person name="Steindorff A."/>
            <person name="Hensen N."/>
            <person name="Bonometti L."/>
            <person name="Westerberg I."/>
            <person name="Brannstrom I.O."/>
            <person name="Guillou S."/>
            <person name="Cros-Aarteil S."/>
            <person name="Calhoun S."/>
            <person name="Haridas S."/>
            <person name="Kuo A."/>
            <person name="Mondo S."/>
            <person name="Pangilinan J."/>
            <person name="Riley R."/>
            <person name="Labutti K."/>
            <person name="Andreopoulos B."/>
            <person name="Lipzen A."/>
            <person name="Chen C."/>
            <person name="Yanf M."/>
            <person name="Daum C."/>
            <person name="Ng V."/>
            <person name="Clum A."/>
            <person name="Ohm R."/>
            <person name="Martin F."/>
            <person name="Silar P."/>
            <person name="Natvig D."/>
            <person name="Lalanne C."/>
            <person name="Gautier V."/>
            <person name="Ament-Velasquez S.L."/>
            <person name="Kruys A."/>
            <person name="Hutchinson M.I."/>
            <person name="Powell A.J."/>
            <person name="Barry K."/>
            <person name="Miller A.N."/>
            <person name="Grigoriev I.V."/>
            <person name="Debuchy R."/>
            <person name="Gladieux P."/>
            <person name="Thoren M.H."/>
            <person name="Johannesson H."/>
        </authorList>
    </citation>
    <scope>NUCLEOTIDE SEQUENCE</scope>
    <source>
        <strain evidence="1">CBS 892.96</strain>
    </source>
</reference>
<protein>
    <submittedName>
        <fullName evidence="1">Uncharacterized protein</fullName>
    </submittedName>
</protein>
<sequence length="111" mass="12714">MHPPQRLTHPQKQRHELLLWKFTVIHQVGIDHILEITPLVIRQQHIHRLRFLSPAPFRRDAIIDRVDYPGGGTENLVGFHLLHRLGDGLGTKRAADLFQGVKLVRSGEGLD</sequence>
<name>A0AAN7A7Q3_9PEZI</name>
<organism evidence="1 2">
    <name type="scientific">Triangularia setosa</name>
    <dbReference type="NCBI Taxonomy" id="2587417"/>
    <lineage>
        <taxon>Eukaryota</taxon>
        <taxon>Fungi</taxon>
        <taxon>Dikarya</taxon>
        <taxon>Ascomycota</taxon>
        <taxon>Pezizomycotina</taxon>
        <taxon>Sordariomycetes</taxon>
        <taxon>Sordariomycetidae</taxon>
        <taxon>Sordariales</taxon>
        <taxon>Podosporaceae</taxon>
        <taxon>Triangularia</taxon>
    </lineage>
</organism>
<accession>A0AAN7A7Q3</accession>
<dbReference type="Proteomes" id="UP001302321">
    <property type="component" value="Unassembled WGS sequence"/>
</dbReference>
<comment type="caution">
    <text evidence="1">The sequence shown here is derived from an EMBL/GenBank/DDBJ whole genome shotgun (WGS) entry which is preliminary data.</text>
</comment>
<dbReference type="AlphaFoldDB" id="A0AAN7A7Q3"/>
<evidence type="ECO:0000313" key="1">
    <source>
        <dbReference type="EMBL" id="KAK4176320.1"/>
    </source>
</evidence>
<reference evidence="1" key="1">
    <citation type="journal article" date="2023" name="Mol. Phylogenet. Evol.">
        <title>Genome-scale phylogeny and comparative genomics of the fungal order Sordariales.</title>
        <authorList>
            <person name="Hensen N."/>
            <person name="Bonometti L."/>
            <person name="Westerberg I."/>
            <person name="Brannstrom I.O."/>
            <person name="Guillou S."/>
            <person name="Cros-Aarteil S."/>
            <person name="Calhoun S."/>
            <person name="Haridas S."/>
            <person name="Kuo A."/>
            <person name="Mondo S."/>
            <person name="Pangilinan J."/>
            <person name="Riley R."/>
            <person name="LaButti K."/>
            <person name="Andreopoulos B."/>
            <person name="Lipzen A."/>
            <person name="Chen C."/>
            <person name="Yan M."/>
            <person name="Daum C."/>
            <person name="Ng V."/>
            <person name="Clum A."/>
            <person name="Steindorff A."/>
            <person name="Ohm R.A."/>
            <person name="Martin F."/>
            <person name="Silar P."/>
            <person name="Natvig D.O."/>
            <person name="Lalanne C."/>
            <person name="Gautier V."/>
            <person name="Ament-Velasquez S.L."/>
            <person name="Kruys A."/>
            <person name="Hutchinson M.I."/>
            <person name="Powell A.J."/>
            <person name="Barry K."/>
            <person name="Miller A.N."/>
            <person name="Grigoriev I.V."/>
            <person name="Debuchy R."/>
            <person name="Gladieux P."/>
            <person name="Hiltunen Thoren M."/>
            <person name="Johannesson H."/>
        </authorList>
    </citation>
    <scope>NUCLEOTIDE SEQUENCE</scope>
    <source>
        <strain evidence="1">CBS 892.96</strain>
    </source>
</reference>
<keyword evidence="2" id="KW-1185">Reference proteome</keyword>